<dbReference type="PANTHER" id="PTHR45627">
    <property type="entry name" value="ADENYLATE CYCLASE TYPE 1"/>
    <property type="match status" value="1"/>
</dbReference>
<keyword evidence="4" id="KW-0472">Membrane</keyword>
<name>A0A8S3Z027_9EUPU</name>
<dbReference type="OrthoDB" id="2107370at2759"/>
<feature type="transmembrane region" description="Helical" evidence="4">
    <location>
        <begin position="120"/>
        <end position="139"/>
    </location>
</feature>
<dbReference type="InterPro" id="IPR032628">
    <property type="entry name" value="AC_N"/>
</dbReference>
<dbReference type="GO" id="GO:0000166">
    <property type="term" value="F:nucleotide binding"/>
    <property type="evidence" value="ECO:0007669"/>
    <property type="project" value="UniProtKB-KW"/>
</dbReference>
<dbReference type="AlphaFoldDB" id="A0A8S3Z027"/>
<dbReference type="EMBL" id="CAJHNH020001372">
    <property type="protein sequence ID" value="CAG5122837.1"/>
    <property type="molecule type" value="Genomic_DNA"/>
</dbReference>
<evidence type="ECO:0000256" key="2">
    <source>
        <dbReference type="ARBA" id="ARBA00023239"/>
    </source>
</evidence>
<dbReference type="PANTHER" id="PTHR45627:SF16">
    <property type="entry name" value="ADENYLATE CYCLASE"/>
    <property type="match status" value="1"/>
</dbReference>
<feature type="transmembrane region" description="Helical" evidence="4">
    <location>
        <begin position="178"/>
        <end position="205"/>
    </location>
</feature>
<dbReference type="GO" id="GO:0007189">
    <property type="term" value="P:adenylate cyclase-activating G protein-coupled receptor signaling pathway"/>
    <property type="evidence" value="ECO:0007669"/>
    <property type="project" value="TreeGrafter"/>
</dbReference>
<sequence>MDEENSKRKTSVKEAWEESYNQKSKELKIEEKKLSGKYDFDFSQASLKQTLKFTDSVKRLINIFRSKRFSDKTLENLYRRYFLKVDQSSQSNMQLLSIVVCLLLIVLFYVNGMISPIRGIVLGIVILLFVILEILLYYIQLDYLTLQIISHVAVLLLFVVVCIETLDPKPRDVSDGLWITVFFVYMIYSGIPVGMTVAVLSGILLPAIQLSVSVHLTNHQLDNTDR</sequence>
<feature type="domain" description="Adenylate cyclase N-terminal" evidence="5">
    <location>
        <begin position="16"/>
        <end position="217"/>
    </location>
</feature>
<dbReference type="GO" id="GO:0005886">
    <property type="term" value="C:plasma membrane"/>
    <property type="evidence" value="ECO:0007669"/>
    <property type="project" value="TreeGrafter"/>
</dbReference>
<accession>A0A8S3Z027</accession>
<evidence type="ECO:0000256" key="1">
    <source>
        <dbReference type="ARBA" id="ARBA00022741"/>
    </source>
</evidence>
<keyword evidence="4" id="KW-0812">Transmembrane</keyword>
<evidence type="ECO:0000313" key="6">
    <source>
        <dbReference type="EMBL" id="CAG5122837.1"/>
    </source>
</evidence>
<keyword evidence="2" id="KW-0456">Lyase</keyword>
<proteinExistence type="predicted"/>
<organism evidence="6 7">
    <name type="scientific">Candidula unifasciata</name>
    <dbReference type="NCBI Taxonomy" id="100452"/>
    <lineage>
        <taxon>Eukaryota</taxon>
        <taxon>Metazoa</taxon>
        <taxon>Spiralia</taxon>
        <taxon>Lophotrochozoa</taxon>
        <taxon>Mollusca</taxon>
        <taxon>Gastropoda</taxon>
        <taxon>Heterobranchia</taxon>
        <taxon>Euthyneura</taxon>
        <taxon>Panpulmonata</taxon>
        <taxon>Eupulmonata</taxon>
        <taxon>Stylommatophora</taxon>
        <taxon>Helicina</taxon>
        <taxon>Helicoidea</taxon>
        <taxon>Geomitridae</taxon>
        <taxon>Candidula</taxon>
    </lineage>
</organism>
<protein>
    <recommendedName>
        <fullName evidence="5">Adenylate cyclase N-terminal domain-containing protein</fullName>
    </recommendedName>
</protein>
<feature type="non-terminal residue" evidence="6">
    <location>
        <position position="226"/>
    </location>
</feature>
<comment type="caution">
    <text evidence="6">The sequence shown here is derived from an EMBL/GenBank/DDBJ whole genome shotgun (WGS) entry which is preliminary data.</text>
</comment>
<evidence type="ECO:0000256" key="4">
    <source>
        <dbReference type="SAM" id="Phobius"/>
    </source>
</evidence>
<gene>
    <name evidence="6" type="ORF">CUNI_LOCUS8395</name>
</gene>
<keyword evidence="1" id="KW-0547">Nucleotide-binding</keyword>
<evidence type="ECO:0000259" key="5">
    <source>
        <dbReference type="Pfam" id="PF16214"/>
    </source>
</evidence>
<reference evidence="6" key="1">
    <citation type="submission" date="2021-04" db="EMBL/GenBank/DDBJ databases">
        <authorList>
            <consortium name="Molecular Ecology Group"/>
        </authorList>
    </citation>
    <scope>NUCLEOTIDE SEQUENCE</scope>
</reference>
<feature type="transmembrane region" description="Helical" evidence="4">
    <location>
        <begin position="95"/>
        <end position="114"/>
    </location>
</feature>
<dbReference type="GO" id="GO:0004016">
    <property type="term" value="F:adenylate cyclase activity"/>
    <property type="evidence" value="ECO:0007669"/>
    <property type="project" value="TreeGrafter"/>
</dbReference>
<keyword evidence="7" id="KW-1185">Reference proteome</keyword>
<dbReference type="Pfam" id="PF16214">
    <property type="entry name" value="AC_N"/>
    <property type="match status" value="1"/>
</dbReference>
<evidence type="ECO:0000313" key="7">
    <source>
        <dbReference type="Proteomes" id="UP000678393"/>
    </source>
</evidence>
<feature type="transmembrane region" description="Helical" evidence="4">
    <location>
        <begin position="146"/>
        <end position="166"/>
    </location>
</feature>
<feature type="region of interest" description="Disordered" evidence="3">
    <location>
        <begin position="1"/>
        <end position="21"/>
    </location>
</feature>
<keyword evidence="4" id="KW-1133">Transmembrane helix</keyword>
<evidence type="ECO:0000256" key="3">
    <source>
        <dbReference type="SAM" id="MobiDB-lite"/>
    </source>
</evidence>
<feature type="compositionally biased region" description="Basic and acidic residues" evidence="3">
    <location>
        <begin position="1"/>
        <end position="16"/>
    </location>
</feature>
<dbReference type="Proteomes" id="UP000678393">
    <property type="component" value="Unassembled WGS sequence"/>
</dbReference>